<reference evidence="5 6" key="1">
    <citation type="submission" date="2024-02" db="EMBL/GenBank/DDBJ databases">
        <authorList>
            <person name="Chen Y."/>
            <person name="Shah S."/>
            <person name="Dougan E. K."/>
            <person name="Thang M."/>
            <person name="Chan C."/>
        </authorList>
    </citation>
    <scope>NUCLEOTIDE SEQUENCE [LARGE SCALE GENOMIC DNA]</scope>
</reference>
<feature type="region of interest" description="Disordered" evidence="2">
    <location>
        <begin position="252"/>
        <end position="272"/>
    </location>
</feature>
<dbReference type="InterPro" id="IPR036397">
    <property type="entry name" value="RNaseH_sf"/>
</dbReference>
<keyword evidence="1" id="KW-0863">Zinc-finger</keyword>
<dbReference type="SUPFAM" id="SSF53098">
    <property type="entry name" value="Ribonuclease H-like"/>
    <property type="match status" value="1"/>
</dbReference>
<evidence type="ECO:0000256" key="2">
    <source>
        <dbReference type="SAM" id="MobiDB-lite"/>
    </source>
</evidence>
<accession>A0ABP0IJV2</accession>
<feature type="region of interest" description="Disordered" evidence="2">
    <location>
        <begin position="589"/>
        <end position="611"/>
    </location>
</feature>
<dbReference type="InterPro" id="IPR036875">
    <property type="entry name" value="Znf_CCHC_sf"/>
</dbReference>
<feature type="domain" description="Integrase catalytic" evidence="4">
    <location>
        <begin position="996"/>
        <end position="1157"/>
    </location>
</feature>
<feature type="compositionally biased region" description="Polar residues" evidence="2">
    <location>
        <begin position="260"/>
        <end position="272"/>
    </location>
</feature>
<feature type="region of interest" description="Disordered" evidence="2">
    <location>
        <begin position="300"/>
        <end position="328"/>
    </location>
</feature>
<feature type="region of interest" description="Disordered" evidence="2">
    <location>
        <begin position="1418"/>
        <end position="1469"/>
    </location>
</feature>
<dbReference type="Gene3D" id="3.30.420.10">
    <property type="entry name" value="Ribonuclease H-like superfamily/Ribonuclease H"/>
    <property type="match status" value="1"/>
</dbReference>
<dbReference type="SMART" id="SM00343">
    <property type="entry name" value="ZnF_C2HC"/>
    <property type="match status" value="1"/>
</dbReference>
<evidence type="ECO:0000259" key="3">
    <source>
        <dbReference type="PROSITE" id="PS50158"/>
    </source>
</evidence>
<feature type="compositionally biased region" description="Low complexity" evidence="2">
    <location>
        <begin position="314"/>
        <end position="325"/>
    </location>
</feature>
<feature type="compositionally biased region" description="Acidic residues" evidence="2">
    <location>
        <begin position="703"/>
        <end position="717"/>
    </location>
</feature>
<dbReference type="InterPro" id="IPR001584">
    <property type="entry name" value="Integrase_cat-core"/>
</dbReference>
<evidence type="ECO:0000313" key="5">
    <source>
        <dbReference type="EMBL" id="CAK9001613.1"/>
    </source>
</evidence>
<dbReference type="InterPro" id="IPR012337">
    <property type="entry name" value="RNaseH-like_sf"/>
</dbReference>
<dbReference type="PROSITE" id="PS50158">
    <property type="entry name" value="ZF_CCHC"/>
    <property type="match status" value="1"/>
</dbReference>
<feature type="domain" description="CCHC-type" evidence="3">
    <location>
        <begin position="288"/>
        <end position="304"/>
    </location>
</feature>
<evidence type="ECO:0000313" key="6">
    <source>
        <dbReference type="Proteomes" id="UP001642464"/>
    </source>
</evidence>
<feature type="region of interest" description="Disordered" evidence="2">
    <location>
        <begin position="685"/>
        <end position="722"/>
    </location>
</feature>
<feature type="region of interest" description="Disordered" evidence="2">
    <location>
        <begin position="623"/>
        <end position="649"/>
    </location>
</feature>
<sequence length="1854" mass="211846">MAQDGSGGASTRLERFDGSDPSLYKRWRRRAALMIISLPNTYPAEKYGPKLVEFLSGEAELAVEHIPIEDLAKSGGERLVFKALDERYKPLEKDDMNEALKEFFFETAIRSGETMKAFITRFITVERKLREQGVELPSEVRGWFMLRKLHLDHNQEAMILTATRGSFKVEEVSQAVKAILANSKGNHKPVQKDTFVADEDTSELTSGSWDEDQEVLQVLAAEMQEQEEYDEEAILDTFESYKQVRTKMQEVRKARGFRPETSTSNSSQPWKLQGTISAKLQQVKSRTRCHRCGQLGHWRKECPSRSAGKGGNRGSSSSGASQSTSKEVHIVEHDWPEQEDFDVLLNQAADEIELGLDAFMIQGNRERETSPRFVRLDPWSGPVHSVPAEQSSTALSQSTEFVDHVQIHEIFQLEQADHSLRTEYMPVQRPKRKIAMSYTGSPDRLSPDSQQWLNTLNLGHVLPMNQHVDQQYDSEDDSPRRHQIPGDTVMMEGKFKTKPRAPANTFRYIYTCQKNYTGWVRSHIGEGSSAHLRSFKAYVEMRDAKKMTRLNEVAHQSGRNLNFHSSAIVQGARPQGGASAEHTVQQMVVPPLPTRSPPPPAPSQRSAQSWQVVSAAPCSTYALSSTSPKMTAGHMGRRRRMRDDDMEVDANRTKEIQDTWTVWTMELMNKNEEAREHVEKETMWLQNSAGGPQKPADGSVGTDESDDSQSGEAEFTDLSEHSMNRKTRRKLRRIVEALEDFDCYASWQKSTQKARWDGVDICEDPTKEKEERRKALTLLLFGVEVCRLQLKNGRFFLFEHPEHARSWNCDPLRNLRDDSRVLEILLDMCMFGMCDVQSGLAIKKGTRLIGNMDQDIMGLLNKRCDKRHEHQVCEGQVKHDGHWVNRTRLAQEYRTSFCNTVCECVELQKRRTREHSDASDVLAVDAVKGTHEGETHVRESVRRAHQNLGHPNKERFCMMLKQAGASESALRYAKEYKCPICESHQGLKNPKVSKVRRTYEFNAGVCCDTFEVEVMGKKIPFLSIICEGTAFHLVIPLWAGRNAEETRKAYRRYWKNVFGGPKRLFADNGSEFAGCFQDGLWHDGTADERSAGYSPWQNGFCERHGGTWKSMFMKVASVFPPGDREQVEEIVQQVTNAKNALLNHDGHSPHQRVFGQQARIPGMVYGGEESMHVGVNSGYLAGDTSYVRSVQMRQEARKAFIDADSEDRVRRAVERRTRPERGPFHPGCKVYVWRPGKRSGEGGSVPWFWRGPGTVIGSCGHDKIWVSFGTKVLKCSPEQLRRLRYEDEAALRLIPQELIDWSHVVSKKGVATFHDVSAEQKPPTEEAESGQDYWELNGILLKRIHAQARTHLYVPTAADQSPVEIDRINSRRKTMINFQGSTAVRRELFDDWRQVGMGEQQSEWTGCTVFTVKRTREETNEDLEDLSNEDYTAPAPQPMQVEDDLPTDVPPSLEYTPTEAPQEEDTEPQMLPESAVPVAAAMTETPSTYGPIRETPLTRAMRQDLNRLDTGRRAERQMNEVLQTEVELGEWTDRTKQWRVSWEEKVLIRLHAHQKGPYRPCEKSCPIPIQWLTGCRHSLIRQDGVDGYMVITDEDYRRRTEHHPELKTWTGYSVFEIDLPNLDMTIPEEEHEVYEVTMREGLQKHKEVELEESKRTEVDKLLKYKALKVIPPHEARLLRQRQGHRILPSRFVITEKPDEKEPGKFKKKARWCIRGYLDPDLHKIEKQAPTLTNEALSLVLQVWLVVDTCRDNHSIGTWTGNEQPPLRRSRWSSQTDFHILLACDRGRFAKDDQSLADCLIHSLDDPGKDLEDASKEAQSRIENAAEGNGLGEIHVATFRGFFCPNQMQKLYVYL</sequence>
<gene>
    <name evidence="5" type="ORF">SCF082_LOCUS7007</name>
</gene>
<name>A0ABP0IJV2_9DINO</name>
<evidence type="ECO:0000259" key="4">
    <source>
        <dbReference type="PROSITE" id="PS50994"/>
    </source>
</evidence>
<evidence type="ECO:0000256" key="1">
    <source>
        <dbReference type="PROSITE-ProRule" id="PRU00047"/>
    </source>
</evidence>
<keyword evidence="1" id="KW-0479">Metal-binding</keyword>
<protein>
    <submittedName>
        <fullName evidence="5">H3 lysine-79 specific</fullName>
    </submittedName>
</protein>
<organism evidence="5 6">
    <name type="scientific">Durusdinium trenchii</name>
    <dbReference type="NCBI Taxonomy" id="1381693"/>
    <lineage>
        <taxon>Eukaryota</taxon>
        <taxon>Sar</taxon>
        <taxon>Alveolata</taxon>
        <taxon>Dinophyceae</taxon>
        <taxon>Suessiales</taxon>
        <taxon>Symbiodiniaceae</taxon>
        <taxon>Durusdinium</taxon>
    </lineage>
</organism>
<dbReference type="InterPro" id="IPR001878">
    <property type="entry name" value="Znf_CCHC"/>
</dbReference>
<feature type="compositionally biased region" description="Pro residues" evidence="2">
    <location>
        <begin position="590"/>
        <end position="602"/>
    </location>
</feature>
<dbReference type="Proteomes" id="UP001642464">
    <property type="component" value="Unassembled WGS sequence"/>
</dbReference>
<comment type="caution">
    <text evidence="5">The sequence shown here is derived from an EMBL/GenBank/DDBJ whole genome shotgun (WGS) entry which is preliminary data.</text>
</comment>
<dbReference type="Pfam" id="PF00098">
    <property type="entry name" value="zf-CCHC"/>
    <property type="match status" value="1"/>
</dbReference>
<proteinExistence type="predicted"/>
<dbReference type="PROSITE" id="PS50994">
    <property type="entry name" value="INTEGRASE"/>
    <property type="match status" value="1"/>
</dbReference>
<keyword evidence="1" id="KW-0862">Zinc</keyword>
<feature type="compositionally biased region" description="Acidic residues" evidence="2">
    <location>
        <begin position="1419"/>
        <end position="1428"/>
    </location>
</feature>
<keyword evidence="6" id="KW-1185">Reference proteome</keyword>
<dbReference type="EMBL" id="CAXAMM010003892">
    <property type="protein sequence ID" value="CAK9001613.1"/>
    <property type="molecule type" value="Genomic_DNA"/>
</dbReference>
<dbReference type="Gene3D" id="4.10.60.10">
    <property type="entry name" value="Zinc finger, CCHC-type"/>
    <property type="match status" value="1"/>
</dbReference>
<dbReference type="SUPFAM" id="SSF57756">
    <property type="entry name" value="Retrovirus zinc finger-like domains"/>
    <property type="match status" value="1"/>
</dbReference>